<proteinExistence type="predicted"/>
<feature type="compositionally biased region" description="Polar residues" evidence="1">
    <location>
        <begin position="1"/>
        <end position="17"/>
    </location>
</feature>
<feature type="compositionally biased region" description="Polar residues" evidence="1">
    <location>
        <begin position="57"/>
        <end position="74"/>
    </location>
</feature>
<feature type="compositionally biased region" description="Acidic residues" evidence="1">
    <location>
        <begin position="28"/>
        <end position="37"/>
    </location>
</feature>
<evidence type="ECO:0000313" key="3">
    <source>
        <dbReference type="Proteomes" id="UP000324222"/>
    </source>
</evidence>
<reference evidence="2 3" key="1">
    <citation type="submission" date="2019-05" db="EMBL/GenBank/DDBJ databases">
        <title>Another draft genome of Portunus trituberculatus and its Hox gene families provides insights of decapod evolution.</title>
        <authorList>
            <person name="Jeong J.-H."/>
            <person name="Song I."/>
            <person name="Kim S."/>
            <person name="Choi T."/>
            <person name="Kim D."/>
            <person name="Ryu S."/>
            <person name="Kim W."/>
        </authorList>
    </citation>
    <scope>NUCLEOTIDE SEQUENCE [LARGE SCALE GENOMIC DNA]</scope>
    <source>
        <tissue evidence="2">Muscle</tissue>
    </source>
</reference>
<dbReference type="Proteomes" id="UP000324222">
    <property type="component" value="Unassembled WGS sequence"/>
</dbReference>
<keyword evidence="3" id="KW-1185">Reference proteome</keyword>
<feature type="region of interest" description="Disordered" evidence="1">
    <location>
        <begin position="1"/>
        <end position="75"/>
    </location>
</feature>
<accession>A0A5B7FUF9</accession>
<dbReference type="EMBL" id="VSRR010009962">
    <property type="protein sequence ID" value="MPC51121.1"/>
    <property type="molecule type" value="Genomic_DNA"/>
</dbReference>
<sequence>MMSTTSTAHSLAETSSLPPFVPSVNDSTDTELEPEVEPDGKSEDEKTTKTGDDIQYNWHNQSAVDRKPSPSTGDNGVKLVLEDAVTFRNIWACF</sequence>
<organism evidence="2 3">
    <name type="scientific">Portunus trituberculatus</name>
    <name type="common">Swimming crab</name>
    <name type="synonym">Neptunus trituberculatus</name>
    <dbReference type="NCBI Taxonomy" id="210409"/>
    <lineage>
        <taxon>Eukaryota</taxon>
        <taxon>Metazoa</taxon>
        <taxon>Ecdysozoa</taxon>
        <taxon>Arthropoda</taxon>
        <taxon>Crustacea</taxon>
        <taxon>Multicrustacea</taxon>
        <taxon>Malacostraca</taxon>
        <taxon>Eumalacostraca</taxon>
        <taxon>Eucarida</taxon>
        <taxon>Decapoda</taxon>
        <taxon>Pleocyemata</taxon>
        <taxon>Brachyura</taxon>
        <taxon>Eubrachyura</taxon>
        <taxon>Portunoidea</taxon>
        <taxon>Portunidae</taxon>
        <taxon>Portuninae</taxon>
        <taxon>Portunus</taxon>
    </lineage>
</organism>
<evidence type="ECO:0000313" key="2">
    <source>
        <dbReference type="EMBL" id="MPC51121.1"/>
    </source>
</evidence>
<dbReference type="AlphaFoldDB" id="A0A5B7FUF9"/>
<protein>
    <submittedName>
        <fullName evidence="2">Uncharacterized protein</fullName>
    </submittedName>
</protein>
<name>A0A5B7FUF9_PORTR</name>
<comment type="caution">
    <text evidence="2">The sequence shown here is derived from an EMBL/GenBank/DDBJ whole genome shotgun (WGS) entry which is preliminary data.</text>
</comment>
<feature type="compositionally biased region" description="Basic and acidic residues" evidence="1">
    <location>
        <begin position="38"/>
        <end position="52"/>
    </location>
</feature>
<gene>
    <name evidence="2" type="ORF">E2C01_044960</name>
</gene>
<evidence type="ECO:0000256" key="1">
    <source>
        <dbReference type="SAM" id="MobiDB-lite"/>
    </source>
</evidence>